<dbReference type="GO" id="GO:0010181">
    <property type="term" value="F:FMN binding"/>
    <property type="evidence" value="ECO:0007669"/>
    <property type="project" value="InterPro"/>
</dbReference>
<keyword evidence="5" id="KW-1185">Reference proteome</keyword>
<sequence>MNRRTLLKTPIALGGAALLGSQLAGCNPPETSSETSTPSPSRGTPAAPGSRVLLAYFSRAGENYYYGDRTMLEVGNTEIVAGLISSAIRVDTYRIEAADPYPESYEATVERNSREQNSEARPAIAGTLPDVAAYDAVLLGSGIWNVRPPMIMRTFVENVDLSGKTIYPFVTYAVSGLGNTVDDYTRLCPRSTIGNALAIRGEEARNAGAEVATWLRSIRLLSR</sequence>
<feature type="domain" description="Flavodoxin-like" evidence="3">
    <location>
        <begin position="75"/>
        <end position="206"/>
    </location>
</feature>
<evidence type="ECO:0000313" key="5">
    <source>
        <dbReference type="Proteomes" id="UP000295388"/>
    </source>
</evidence>
<gene>
    <name evidence="4" type="ORF">EV643_12937</name>
</gene>
<name>A0A4R6JDN9_9ACTN</name>
<dbReference type="RefSeq" id="WP_238166088.1">
    <property type="nucleotide sequence ID" value="NZ_SNWQ01000029.1"/>
</dbReference>
<evidence type="ECO:0000259" key="3">
    <source>
        <dbReference type="Pfam" id="PF12682"/>
    </source>
</evidence>
<evidence type="ECO:0000256" key="2">
    <source>
        <dbReference type="SAM" id="SignalP"/>
    </source>
</evidence>
<proteinExistence type="predicted"/>
<dbReference type="PANTHER" id="PTHR39201">
    <property type="entry name" value="EXPORTED PROTEIN-RELATED"/>
    <property type="match status" value="1"/>
</dbReference>
<dbReference type="Pfam" id="PF12682">
    <property type="entry name" value="Flavodoxin_4"/>
    <property type="match status" value="1"/>
</dbReference>
<dbReference type="InterPro" id="IPR008254">
    <property type="entry name" value="Flavodoxin/NO_synth"/>
</dbReference>
<dbReference type="PANTHER" id="PTHR39201:SF1">
    <property type="entry name" value="FLAVODOXIN-LIKE DOMAIN-CONTAINING PROTEIN"/>
    <property type="match status" value="1"/>
</dbReference>
<evidence type="ECO:0000256" key="1">
    <source>
        <dbReference type="SAM" id="MobiDB-lite"/>
    </source>
</evidence>
<dbReference type="InterPro" id="IPR029039">
    <property type="entry name" value="Flavoprotein-like_sf"/>
</dbReference>
<evidence type="ECO:0000313" key="4">
    <source>
        <dbReference type="EMBL" id="TDO33939.1"/>
    </source>
</evidence>
<dbReference type="EMBL" id="SNWQ01000029">
    <property type="protein sequence ID" value="TDO33939.1"/>
    <property type="molecule type" value="Genomic_DNA"/>
</dbReference>
<feature type="signal peptide" evidence="2">
    <location>
        <begin position="1"/>
        <end position="24"/>
    </location>
</feature>
<reference evidence="4 5" key="1">
    <citation type="submission" date="2019-03" db="EMBL/GenBank/DDBJ databases">
        <title>Genomic Encyclopedia of Type Strains, Phase III (KMG-III): the genomes of soil and plant-associated and newly described type strains.</title>
        <authorList>
            <person name="Whitman W."/>
        </authorList>
    </citation>
    <scope>NUCLEOTIDE SEQUENCE [LARGE SCALE GENOMIC DNA]</scope>
    <source>
        <strain evidence="4 5">VKM Ac-2527</strain>
    </source>
</reference>
<dbReference type="Proteomes" id="UP000295388">
    <property type="component" value="Unassembled WGS sequence"/>
</dbReference>
<protein>
    <submittedName>
        <fullName evidence="4">Flavodoxin</fullName>
    </submittedName>
</protein>
<comment type="caution">
    <text evidence="4">The sequence shown here is derived from an EMBL/GenBank/DDBJ whole genome shotgun (WGS) entry which is preliminary data.</text>
</comment>
<accession>A0A4R6JDN9</accession>
<keyword evidence="2" id="KW-0732">Signal</keyword>
<dbReference type="Gene3D" id="3.40.50.360">
    <property type="match status" value="1"/>
</dbReference>
<dbReference type="AlphaFoldDB" id="A0A4R6JDN9"/>
<feature type="chain" id="PRO_5038490756" evidence="2">
    <location>
        <begin position="25"/>
        <end position="223"/>
    </location>
</feature>
<feature type="region of interest" description="Disordered" evidence="1">
    <location>
        <begin position="24"/>
        <end position="47"/>
    </location>
</feature>
<dbReference type="SUPFAM" id="SSF52218">
    <property type="entry name" value="Flavoproteins"/>
    <property type="match status" value="1"/>
</dbReference>
<organism evidence="4 5">
    <name type="scientific">Kribbella caucasensis</name>
    <dbReference type="NCBI Taxonomy" id="2512215"/>
    <lineage>
        <taxon>Bacteria</taxon>
        <taxon>Bacillati</taxon>
        <taxon>Actinomycetota</taxon>
        <taxon>Actinomycetes</taxon>
        <taxon>Propionibacteriales</taxon>
        <taxon>Kribbellaceae</taxon>
        <taxon>Kribbella</taxon>
    </lineage>
</organism>